<evidence type="ECO:0000259" key="5">
    <source>
        <dbReference type="Pfam" id="PF04542"/>
    </source>
</evidence>
<evidence type="ECO:0000256" key="1">
    <source>
        <dbReference type="ARBA" id="ARBA00023015"/>
    </source>
</evidence>
<name>A0A090IY42_9BACI</name>
<dbReference type="GO" id="GO:0006352">
    <property type="term" value="P:DNA-templated transcription initiation"/>
    <property type="evidence" value="ECO:0007669"/>
    <property type="project" value="InterPro"/>
</dbReference>
<evidence type="ECO:0000256" key="3">
    <source>
        <dbReference type="ARBA" id="ARBA00023125"/>
    </source>
</evidence>
<keyword evidence="2" id="KW-0731">Sigma factor</keyword>
<dbReference type="PANTHER" id="PTHR30385">
    <property type="entry name" value="SIGMA FACTOR F FLAGELLAR"/>
    <property type="match status" value="1"/>
</dbReference>
<dbReference type="GO" id="GO:0003677">
    <property type="term" value="F:DNA binding"/>
    <property type="evidence" value="ECO:0007669"/>
    <property type="project" value="UniProtKB-KW"/>
</dbReference>
<dbReference type="SUPFAM" id="SSF88946">
    <property type="entry name" value="Sigma2 domain of RNA polymerase sigma factors"/>
    <property type="match status" value="1"/>
</dbReference>
<evidence type="ECO:0000256" key="4">
    <source>
        <dbReference type="ARBA" id="ARBA00023163"/>
    </source>
</evidence>
<dbReference type="NCBIfam" id="TIGR02937">
    <property type="entry name" value="sigma70-ECF"/>
    <property type="match status" value="1"/>
</dbReference>
<dbReference type="Gene3D" id="1.10.10.10">
    <property type="entry name" value="Winged helix-like DNA-binding domain superfamily/Winged helix DNA-binding domain"/>
    <property type="match status" value="1"/>
</dbReference>
<dbReference type="InterPro" id="IPR014284">
    <property type="entry name" value="RNA_pol_sigma-70_dom"/>
</dbReference>
<dbReference type="InterPro" id="IPR036388">
    <property type="entry name" value="WH-like_DNA-bd_sf"/>
</dbReference>
<keyword evidence="3" id="KW-0238">DNA-binding</keyword>
<evidence type="ECO:0000313" key="7">
    <source>
        <dbReference type="EMBL" id="CEE03006.1"/>
    </source>
</evidence>
<protein>
    <submittedName>
        <fullName evidence="7">Uncharacterized protein</fullName>
    </submittedName>
</protein>
<dbReference type="InterPro" id="IPR007627">
    <property type="entry name" value="RNA_pol_sigma70_r2"/>
</dbReference>
<organism evidence="7 8">
    <name type="scientific">Caldibacillus thermoamylovorans</name>
    <dbReference type="NCBI Taxonomy" id="35841"/>
    <lineage>
        <taxon>Bacteria</taxon>
        <taxon>Bacillati</taxon>
        <taxon>Bacillota</taxon>
        <taxon>Bacilli</taxon>
        <taxon>Bacillales</taxon>
        <taxon>Bacillaceae</taxon>
        <taxon>Caldibacillus</taxon>
    </lineage>
</organism>
<accession>A0A090IY42</accession>
<dbReference type="Pfam" id="PF08281">
    <property type="entry name" value="Sigma70_r4_2"/>
    <property type="match status" value="1"/>
</dbReference>
<gene>
    <name evidence="7" type="ORF">BT1A1_3223</name>
</gene>
<sequence length="166" mass="19605">MKDKDYEFEKLVASMQPIIRSILRGLHIYKNHEEYYQIALISLWRAYQSYDPDKASLTTYAYHYIRGSILTELRKQIQKDEHEHQPDDVGWNQIANETADNESDETWILQDIIKQLPPKQQQFIDLHFMKGHKLTEIAENLGVGYSTVKLWKREVLAALKEQLGKE</sequence>
<feature type="domain" description="RNA polymerase sigma factor 70 region 4 type 2" evidence="6">
    <location>
        <begin position="108"/>
        <end position="153"/>
    </location>
</feature>
<reference evidence="7 8" key="1">
    <citation type="submission" date="2014-07" db="EMBL/GenBank/DDBJ databases">
        <authorList>
            <person name="Wibberg Daniel"/>
        </authorList>
    </citation>
    <scope>NUCLEOTIDE SEQUENCE [LARGE SCALE GENOMIC DNA]</scope>
</reference>
<evidence type="ECO:0000259" key="6">
    <source>
        <dbReference type="Pfam" id="PF08281"/>
    </source>
</evidence>
<dbReference type="InterPro" id="IPR013325">
    <property type="entry name" value="RNA_pol_sigma_r2"/>
</dbReference>
<dbReference type="Proteomes" id="UP000040576">
    <property type="component" value="Unassembled WGS sequence"/>
</dbReference>
<dbReference type="GO" id="GO:0016987">
    <property type="term" value="F:sigma factor activity"/>
    <property type="evidence" value="ECO:0007669"/>
    <property type="project" value="UniProtKB-KW"/>
</dbReference>
<dbReference type="Gene3D" id="1.10.1740.10">
    <property type="match status" value="1"/>
</dbReference>
<keyword evidence="4" id="KW-0804">Transcription</keyword>
<evidence type="ECO:0000313" key="8">
    <source>
        <dbReference type="Proteomes" id="UP000040576"/>
    </source>
</evidence>
<dbReference type="CDD" id="cd06171">
    <property type="entry name" value="Sigma70_r4"/>
    <property type="match status" value="1"/>
</dbReference>
<proteinExistence type="predicted"/>
<feature type="domain" description="RNA polymerase sigma-70 region 2" evidence="5">
    <location>
        <begin position="11"/>
        <end position="76"/>
    </location>
</feature>
<dbReference type="EMBL" id="CCRF01000096">
    <property type="protein sequence ID" value="CEE03006.1"/>
    <property type="molecule type" value="Genomic_DNA"/>
</dbReference>
<dbReference type="InterPro" id="IPR013249">
    <property type="entry name" value="RNA_pol_sigma70_r4_t2"/>
</dbReference>
<keyword evidence="1" id="KW-0805">Transcription regulation</keyword>
<dbReference type="AlphaFoldDB" id="A0A090IY42"/>
<evidence type="ECO:0000256" key="2">
    <source>
        <dbReference type="ARBA" id="ARBA00023082"/>
    </source>
</evidence>
<keyword evidence="8" id="KW-1185">Reference proteome</keyword>
<dbReference type="InterPro" id="IPR013324">
    <property type="entry name" value="RNA_pol_sigma_r3/r4-like"/>
</dbReference>
<dbReference type="Pfam" id="PF04542">
    <property type="entry name" value="Sigma70_r2"/>
    <property type="match status" value="1"/>
</dbReference>
<dbReference type="SUPFAM" id="SSF88659">
    <property type="entry name" value="Sigma3 and sigma4 domains of RNA polymerase sigma factors"/>
    <property type="match status" value="1"/>
</dbReference>
<dbReference type="RefSeq" id="WP_034773066.1">
    <property type="nucleotide sequence ID" value="NZ_CCRF01000096.1"/>
</dbReference>